<evidence type="ECO:0000313" key="2">
    <source>
        <dbReference type="Proteomes" id="UP001060085"/>
    </source>
</evidence>
<evidence type="ECO:0000313" key="1">
    <source>
        <dbReference type="EMBL" id="KAI5681033.1"/>
    </source>
</evidence>
<reference evidence="2" key="1">
    <citation type="journal article" date="2023" name="Nat. Plants">
        <title>Single-cell RNA sequencing provides a high-resolution roadmap for understanding the multicellular compartmentation of specialized metabolism.</title>
        <authorList>
            <person name="Sun S."/>
            <person name="Shen X."/>
            <person name="Li Y."/>
            <person name="Li Y."/>
            <person name="Wang S."/>
            <person name="Li R."/>
            <person name="Zhang H."/>
            <person name="Shen G."/>
            <person name="Guo B."/>
            <person name="Wei J."/>
            <person name="Xu J."/>
            <person name="St-Pierre B."/>
            <person name="Chen S."/>
            <person name="Sun C."/>
        </authorList>
    </citation>
    <scope>NUCLEOTIDE SEQUENCE [LARGE SCALE GENOMIC DNA]</scope>
</reference>
<dbReference type="EMBL" id="CM044701">
    <property type="protein sequence ID" value="KAI5681033.1"/>
    <property type="molecule type" value="Genomic_DNA"/>
</dbReference>
<sequence>MALTLQASSTRCTDEGAEEDDGVASQDGFKNGSARNKGNVAGRVEVVVAGMGIGVTGGVEVVEIVLFFIRPRTMTSAPSFADILQATSVPLNSVTHDIVAAVSIKSAAGSMLDGFAATCQTQVVVENNHVAVSKARDEGVDSGKTDGPVVGKNQINSDEVLYSDFDSNAPTLDGENMAIMELICNIPYKLAPIAIKKAIALVLKRVGVTKPPVDRLSLLHNFKEFSHTILIKSPVHNALESVFIAALSFALSSASPSSDAVSDKDPHRAYIPVSNSFVDISDFTMHDDFIPIRLKKSRKNNYK</sequence>
<keyword evidence="2" id="KW-1185">Reference proteome</keyword>
<accession>A0ACC0C8A4</accession>
<proteinExistence type="predicted"/>
<comment type="caution">
    <text evidence="1">The sequence shown here is derived from an EMBL/GenBank/DDBJ whole genome shotgun (WGS) entry which is preliminary data.</text>
</comment>
<gene>
    <name evidence="1" type="ORF">M9H77_02260</name>
</gene>
<protein>
    <submittedName>
        <fullName evidence="1">Uncharacterized protein</fullName>
    </submittedName>
</protein>
<dbReference type="Proteomes" id="UP001060085">
    <property type="component" value="Linkage Group LG01"/>
</dbReference>
<name>A0ACC0C8A4_CATRO</name>
<organism evidence="1 2">
    <name type="scientific">Catharanthus roseus</name>
    <name type="common">Madagascar periwinkle</name>
    <name type="synonym">Vinca rosea</name>
    <dbReference type="NCBI Taxonomy" id="4058"/>
    <lineage>
        <taxon>Eukaryota</taxon>
        <taxon>Viridiplantae</taxon>
        <taxon>Streptophyta</taxon>
        <taxon>Embryophyta</taxon>
        <taxon>Tracheophyta</taxon>
        <taxon>Spermatophyta</taxon>
        <taxon>Magnoliopsida</taxon>
        <taxon>eudicotyledons</taxon>
        <taxon>Gunneridae</taxon>
        <taxon>Pentapetalae</taxon>
        <taxon>asterids</taxon>
        <taxon>lamiids</taxon>
        <taxon>Gentianales</taxon>
        <taxon>Apocynaceae</taxon>
        <taxon>Rauvolfioideae</taxon>
        <taxon>Vinceae</taxon>
        <taxon>Catharanthinae</taxon>
        <taxon>Catharanthus</taxon>
    </lineage>
</organism>